<keyword evidence="1" id="KW-0547">Nucleotide-binding</keyword>
<dbReference type="InterPro" id="IPR010285">
    <property type="entry name" value="DNA_helicase_pif1-like_DEAD"/>
</dbReference>
<comment type="caution">
    <text evidence="3">The sequence shown here is derived from an EMBL/GenBank/DDBJ whole genome shotgun (WGS) entry which is preliminary data.</text>
</comment>
<dbReference type="EC" id="5.6.2.3" evidence="1"/>
<dbReference type="Proteomes" id="UP000268093">
    <property type="component" value="Unassembled WGS sequence"/>
</dbReference>
<organism evidence="3 4">
    <name type="scientific">Jimgerdemannia flammicorona</name>
    <dbReference type="NCBI Taxonomy" id="994334"/>
    <lineage>
        <taxon>Eukaryota</taxon>
        <taxon>Fungi</taxon>
        <taxon>Fungi incertae sedis</taxon>
        <taxon>Mucoromycota</taxon>
        <taxon>Mucoromycotina</taxon>
        <taxon>Endogonomycetes</taxon>
        <taxon>Endogonales</taxon>
        <taxon>Endogonaceae</taxon>
        <taxon>Jimgerdemannia</taxon>
    </lineage>
</organism>
<accession>A0A433DIS1</accession>
<feature type="domain" description="DNA helicase Pif1-like DEAD-box helicase" evidence="2">
    <location>
        <begin position="32"/>
        <end position="74"/>
    </location>
</feature>
<keyword evidence="1" id="KW-0378">Hydrolase</keyword>
<evidence type="ECO:0000313" key="4">
    <source>
        <dbReference type="Proteomes" id="UP000268093"/>
    </source>
</evidence>
<dbReference type="GO" id="GO:0043139">
    <property type="term" value="F:5'-3' DNA helicase activity"/>
    <property type="evidence" value="ECO:0007669"/>
    <property type="project" value="UniProtKB-EC"/>
</dbReference>
<name>A0A433DIS1_9FUNG</name>
<feature type="domain" description="DNA helicase Pif1-like DEAD-box helicase" evidence="2">
    <location>
        <begin position="96"/>
        <end position="207"/>
    </location>
</feature>
<dbReference type="InterPro" id="IPR027417">
    <property type="entry name" value="P-loop_NTPase"/>
</dbReference>
<evidence type="ECO:0000259" key="2">
    <source>
        <dbReference type="Pfam" id="PF05970"/>
    </source>
</evidence>
<dbReference type="OrthoDB" id="5578775at2759"/>
<dbReference type="PANTHER" id="PTHR47642">
    <property type="entry name" value="ATP-DEPENDENT DNA HELICASE"/>
    <property type="match status" value="1"/>
</dbReference>
<dbReference type="AlphaFoldDB" id="A0A433DIS1"/>
<keyword evidence="1" id="KW-0067">ATP-binding</keyword>
<dbReference type="GO" id="GO:0006310">
    <property type="term" value="P:DNA recombination"/>
    <property type="evidence" value="ECO:0007669"/>
    <property type="project" value="UniProtKB-KW"/>
</dbReference>
<comment type="cofactor">
    <cofactor evidence="1">
        <name>Mg(2+)</name>
        <dbReference type="ChEBI" id="CHEBI:18420"/>
    </cofactor>
</comment>
<dbReference type="PANTHER" id="PTHR47642:SF5">
    <property type="entry name" value="ATP-DEPENDENT DNA HELICASE"/>
    <property type="match status" value="1"/>
</dbReference>
<dbReference type="Gene3D" id="3.40.50.300">
    <property type="entry name" value="P-loop containing nucleotide triphosphate hydrolases"/>
    <property type="match status" value="1"/>
</dbReference>
<dbReference type="GO" id="GO:0006281">
    <property type="term" value="P:DNA repair"/>
    <property type="evidence" value="ECO:0007669"/>
    <property type="project" value="UniProtKB-KW"/>
</dbReference>
<comment type="catalytic activity">
    <reaction evidence="1">
        <text>ATP + H2O = ADP + phosphate + H(+)</text>
        <dbReference type="Rhea" id="RHEA:13065"/>
        <dbReference type="ChEBI" id="CHEBI:15377"/>
        <dbReference type="ChEBI" id="CHEBI:15378"/>
        <dbReference type="ChEBI" id="CHEBI:30616"/>
        <dbReference type="ChEBI" id="CHEBI:43474"/>
        <dbReference type="ChEBI" id="CHEBI:456216"/>
        <dbReference type="EC" id="5.6.2.3"/>
    </reaction>
</comment>
<dbReference type="CDD" id="cd18037">
    <property type="entry name" value="DEXSc_Pif1_like"/>
    <property type="match status" value="1"/>
</dbReference>
<keyword evidence="1" id="KW-0233">DNA recombination</keyword>
<keyword evidence="1" id="KW-0234">DNA repair</keyword>
<keyword evidence="1 3" id="KW-0347">Helicase</keyword>
<evidence type="ECO:0000313" key="3">
    <source>
        <dbReference type="EMBL" id="RUP50709.1"/>
    </source>
</evidence>
<proteinExistence type="inferred from homology"/>
<keyword evidence="1" id="KW-0227">DNA damage</keyword>
<reference evidence="3 4" key="1">
    <citation type="journal article" date="2018" name="New Phytol.">
        <title>Phylogenomics of Endogonaceae and evolution of mycorrhizas within Mucoromycota.</title>
        <authorList>
            <person name="Chang Y."/>
            <person name="Desiro A."/>
            <person name="Na H."/>
            <person name="Sandor L."/>
            <person name="Lipzen A."/>
            <person name="Clum A."/>
            <person name="Barry K."/>
            <person name="Grigoriev I.V."/>
            <person name="Martin F.M."/>
            <person name="Stajich J.E."/>
            <person name="Smith M.E."/>
            <person name="Bonito G."/>
            <person name="Spatafora J.W."/>
        </authorList>
    </citation>
    <scope>NUCLEOTIDE SEQUENCE [LARGE SCALE GENOMIC DNA]</scope>
    <source>
        <strain evidence="3 4">GMNB39</strain>
    </source>
</reference>
<dbReference type="GO" id="GO:0005524">
    <property type="term" value="F:ATP binding"/>
    <property type="evidence" value="ECO:0007669"/>
    <property type="project" value="UniProtKB-KW"/>
</dbReference>
<dbReference type="InterPro" id="IPR051055">
    <property type="entry name" value="PIF1_helicase"/>
</dbReference>
<sequence>MALNNFHLSDHSPQVMSKLDLYLSERQQGNILSSEQLDVLYLVVEKGRSVFYTGSAGTGKSFLTNLIIQRLREWFKTQLVAKYGEFWAEHKWRDLFAVTAPTGMAAINIGGQTLHSWAGIGLGNESAEVLANRINGGGAARRRWEDVQVLIIDEISMVHRDLFAKLEYIARRVRGKPEPWGSIQLVVAGDFFQLPPVDRNPRAAIFAFQSDK</sequence>
<dbReference type="Pfam" id="PF05970">
    <property type="entry name" value="PIF1"/>
    <property type="match status" value="2"/>
</dbReference>
<protein>
    <recommendedName>
        <fullName evidence="1">ATP-dependent DNA helicase</fullName>
        <ecNumber evidence="1">5.6.2.3</ecNumber>
    </recommendedName>
</protein>
<gene>
    <name evidence="3" type="ORF">BC936DRAFT_138016</name>
</gene>
<evidence type="ECO:0000256" key="1">
    <source>
        <dbReference type="RuleBase" id="RU363044"/>
    </source>
</evidence>
<dbReference type="SUPFAM" id="SSF52540">
    <property type="entry name" value="P-loop containing nucleoside triphosphate hydrolases"/>
    <property type="match status" value="1"/>
</dbReference>
<keyword evidence="4" id="KW-1185">Reference proteome</keyword>
<dbReference type="EMBL" id="RBNI01001233">
    <property type="protein sequence ID" value="RUP50709.1"/>
    <property type="molecule type" value="Genomic_DNA"/>
</dbReference>
<comment type="similarity">
    <text evidence="1">Belongs to the helicase family.</text>
</comment>
<dbReference type="GO" id="GO:0016887">
    <property type="term" value="F:ATP hydrolysis activity"/>
    <property type="evidence" value="ECO:0007669"/>
    <property type="project" value="RHEA"/>
</dbReference>
<dbReference type="GO" id="GO:0000723">
    <property type="term" value="P:telomere maintenance"/>
    <property type="evidence" value="ECO:0007669"/>
    <property type="project" value="InterPro"/>
</dbReference>